<dbReference type="Pfam" id="PF08281">
    <property type="entry name" value="Sigma70_r4_2"/>
    <property type="match status" value="1"/>
</dbReference>
<dbReference type="Proteomes" id="UP000681425">
    <property type="component" value="Chromosome"/>
</dbReference>
<dbReference type="CDD" id="cd06170">
    <property type="entry name" value="LuxR_C_like"/>
    <property type="match status" value="1"/>
</dbReference>
<dbReference type="GO" id="GO:0006352">
    <property type="term" value="P:DNA-templated transcription initiation"/>
    <property type="evidence" value="ECO:0007669"/>
    <property type="project" value="InterPro"/>
</dbReference>
<feature type="domain" description="HTH luxR-type" evidence="2">
    <location>
        <begin position="1"/>
        <end position="66"/>
    </location>
</feature>
<keyword evidence="1" id="KW-1133">Transmembrane helix</keyword>
<gene>
    <name evidence="3" type="ORF">KFK14_16975</name>
</gene>
<evidence type="ECO:0000313" key="4">
    <source>
        <dbReference type="Proteomes" id="UP000681425"/>
    </source>
</evidence>
<evidence type="ECO:0000256" key="1">
    <source>
        <dbReference type="SAM" id="Phobius"/>
    </source>
</evidence>
<dbReference type="GO" id="GO:0016987">
    <property type="term" value="F:sigma factor activity"/>
    <property type="evidence" value="ECO:0007669"/>
    <property type="project" value="InterPro"/>
</dbReference>
<proteinExistence type="predicted"/>
<dbReference type="InterPro" id="IPR016032">
    <property type="entry name" value="Sig_transdc_resp-reg_C-effctor"/>
</dbReference>
<evidence type="ECO:0000313" key="3">
    <source>
        <dbReference type="EMBL" id="QUT04717.1"/>
    </source>
</evidence>
<keyword evidence="1" id="KW-0472">Membrane</keyword>
<dbReference type="RefSeq" id="WP_171905753.1">
    <property type="nucleotide sequence ID" value="NZ_CP073910.1"/>
</dbReference>
<dbReference type="EMBL" id="CP073910">
    <property type="protein sequence ID" value="QUT04717.1"/>
    <property type="molecule type" value="Genomic_DNA"/>
</dbReference>
<name>A0A975K767_9SPHN</name>
<sequence length="150" mass="16689">MDNEIARLTEVQKKCLRLVAEAKTSKEIAIETDLTPMTVDQYLHRAMAILGTTSRREAARRFVEWEASQQLRRFEFKSTPVAEPQESANPPVTVRGKNWLAALRLPPTGGKPNDLDSVTRLFAIFRIALVSTVVTIAIVIIAKGGFILLS</sequence>
<feature type="transmembrane region" description="Helical" evidence="1">
    <location>
        <begin position="127"/>
        <end position="149"/>
    </location>
</feature>
<dbReference type="KEGG" id="spph:KFK14_16975"/>
<keyword evidence="1" id="KW-0812">Transmembrane</keyword>
<evidence type="ECO:0000259" key="2">
    <source>
        <dbReference type="PROSITE" id="PS50043"/>
    </source>
</evidence>
<dbReference type="InterPro" id="IPR036388">
    <property type="entry name" value="WH-like_DNA-bd_sf"/>
</dbReference>
<organism evidence="3 4">
    <name type="scientific">Sphingobium phenoxybenzoativorans</name>
    <dbReference type="NCBI Taxonomy" id="1592790"/>
    <lineage>
        <taxon>Bacteria</taxon>
        <taxon>Pseudomonadati</taxon>
        <taxon>Pseudomonadota</taxon>
        <taxon>Alphaproteobacteria</taxon>
        <taxon>Sphingomonadales</taxon>
        <taxon>Sphingomonadaceae</taxon>
        <taxon>Sphingobium</taxon>
    </lineage>
</organism>
<reference evidence="3" key="1">
    <citation type="submission" date="2021-04" db="EMBL/GenBank/DDBJ databases">
        <title>Isolation of p-tert-butylphenol degrading bacteria Sphingobium phenoxybenzoativorans Tas13 from active sludge.</title>
        <authorList>
            <person name="Li Y."/>
        </authorList>
    </citation>
    <scope>NUCLEOTIDE SEQUENCE</scope>
    <source>
        <strain evidence="3">Tas13</strain>
    </source>
</reference>
<dbReference type="SUPFAM" id="SSF46894">
    <property type="entry name" value="C-terminal effector domain of the bipartite response regulators"/>
    <property type="match status" value="1"/>
</dbReference>
<dbReference type="SMART" id="SM00421">
    <property type="entry name" value="HTH_LUXR"/>
    <property type="match status" value="1"/>
</dbReference>
<dbReference type="InterPro" id="IPR013249">
    <property type="entry name" value="RNA_pol_sigma70_r4_t2"/>
</dbReference>
<dbReference type="GO" id="GO:0003677">
    <property type="term" value="F:DNA binding"/>
    <property type="evidence" value="ECO:0007669"/>
    <property type="project" value="InterPro"/>
</dbReference>
<accession>A0A975K767</accession>
<dbReference type="InterPro" id="IPR000792">
    <property type="entry name" value="Tscrpt_reg_LuxR_C"/>
</dbReference>
<dbReference type="AlphaFoldDB" id="A0A975K767"/>
<protein>
    <submittedName>
        <fullName evidence="3">Helix-turn-helix transcriptional regulator</fullName>
    </submittedName>
</protein>
<keyword evidence="4" id="KW-1185">Reference proteome</keyword>
<dbReference type="PROSITE" id="PS50043">
    <property type="entry name" value="HTH_LUXR_2"/>
    <property type="match status" value="1"/>
</dbReference>
<dbReference type="Gene3D" id="1.10.10.10">
    <property type="entry name" value="Winged helix-like DNA-binding domain superfamily/Winged helix DNA-binding domain"/>
    <property type="match status" value="1"/>
</dbReference>